<comment type="caution">
    <text evidence="1">The sequence shown here is derived from an EMBL/GenBank/DDBJ whole genome shotgun (WGS) entry which is preliminary data.</text>
</comment>
<organism evidence="1 2">
    <name type="scientific">Trifolium medium</name>
    <dbReference type="NCBI Taxonomy" id="97028"/>
    <lineage>
        <taxon>Eukaryota</taxon>
        <taxon>Viridiplantae</taxon>
        <taxon>Streptophyta</taxon>
        <taxon>Embryophyta</taxon>
        <taxon>Tracheophyta</taxon>
        <taxon>Spermatophyta</taxon>
        <taxon>Magnoliopsida</taxon>
        <taxon>eudicotyledons</taxon>
        <taxon>Gunneridae</taxon>
        <taxon>Pentapetalae</taxon>
        <taxon>rosids</taxon>
        <taxon>fabids</taxon>
        <taxon>Fabales</taxon>
        <taxon>Fabaceae</taxon>
        <taxon>Papilionoideae</taxon>
        <taxon>50 kb inversion clade</taxon>
        <taxon>NPAAA clade</taxon>
        <taxon>Hologalegina</taxon>
        <taxon>IRL clade</taxon>
        <taxon>Trifolieae</taxon>
        <taxon>Trifolium</taxon>
    </lineage>
</organism>
<proteinExistence type="predicted"/>
<keyword evidence="2" id="KW-1185">Reference proteome</keyword>
<reference evidence="1 2" key="1">
    <citation type="journal article" date="2018" name="Front. Plant Sci.">
        <title>Red Clover (Trifolium pratense) and Zigzag Clover (T. medium) - A Picture of Genomic Similarities and Differences.</title>
        <authorList>
            <person name="Dluhosova J."/>
            <person name="Istvanek J."/>
            <person name="Nedelnik J."/>
            <person name="Repkova J."/>
        </authorList>
    </citation>
    <scope>NUCLEOTIDE SEQUENCE [LARGE SCALE GENOMIC DNA]</scope>
    <source>
        <strain evidence="2">cv. 10/8</strain>
        <tissue evidence="1">Leaf</tissue>
    </source>
</reference>
<protein>
    <submittedName>
        <fullName evidence="1">Uncharacterized protein</fullName>
    </submittedName>
</protein>
<accession>A0A392SZ94</accession>
<dbReference type="Proteomes" id="UP000265520">
    <property type="component" value="Unassembled WGS sequence"/>
</dbReference>
<evidence type="ECO:0000313" key="2">
    <source>
        <dbReference type="Proteomes" id="UP000265520"/>
    </source>
</evidence>
<dbReference type="AlphaFoldDB" id="A0A392SZ94"/>
<dbReference type="EMBL" id="LXQA010475391">
    <property type="protein sequence ID" value="MCI54181.1"/>
    <property type="molecule type" value="Genomic_DNA"/>
</dbReference>
<sequence length="27" mass="3007">MLPSRFNDSAAILDAWKNRGVKTEDGD</sequence>
<feature type="non-terminal residue" evidence="1">
    <location>
        <position position="27"/>
    </location>
</feature>
<name>A0A392SZ94_9FABA</name>
<evidence type="ECO:0000313" key="1">
    <source>
        <dbReference type="EMBL" id="MCI54181.1"/>
    </source>
</evidence>